<dbReference type="Proteomes" id="UP000465846">
    <property type="component" value="Chromosome"/>
</dbReference>
<sequence>MSRSTDVLLFAILLVVFAIWMATTYDAASLVSPLVALAGLSWNRDNVAAA</sequence>
<dbReference type="RefSeq" id="WP_163484998.1">
    <property type="nucleotide sequence ID" value="NZ_CP048739.1"/>
</dbReference>
<name>A0A6C0UEY2_9EURY</name>
<dbReference type="GeneID" id="44080087"/>
<evidence type="ECO:0000313" key="2">
    <source>
        <dbReference type="Proteomes" id="UP000465846"/>
    </source>
</evidence>
<reference evidence="1 2" key="1">
    <citation type="submission" date="2020-02" db="EMBL/GenBank/DDBJ databases">
        <title>Whole genome sequence of Halogeometricum borinquense strain wsp4.</title>
        <authorList>
            <person name="Verma D.K."/>
            <person name="Gopal K."/>
            <person name="Prasad E.S."/>
        </authorList>
    </citation>
    <scope>NUCLEOTIDE SEQUENCE [LARGE SCALE GENOMIC DNA]</scope>
    <source>
        <strain evidence="2">wsp4</strain>
    </source>
</reference>
<dbReference type="EMBL" id="CP048739">
    <property type="protein sequence ID" value="QIB72801.1"/>
    <property type="molecule type" value="Genomic_DNA"/>
</dbReference>
<evidence type="ECO:0000313" key="1">
    <source>
        <dbReference type="EMBL" id="QIB72801.1"/>
    </source>
</evidence>
<proteinExistence type="predicted"/>
<protein>
    <submittedName>
        <fullName evidence="1">Uncharacterized protein</fullName>
    </submittedName>
</protein>
<dbReference type="AlphaFoldDB" id="A0A6C0UEY2"/>
<accession>A0A6C0UEY2</accession>
<gene>
    <name evidence="1" type="ORF">G3I44_11760</name>
</gene>
<organism evidence="1 2">
    <name type="scientific">Halogeometricum borinquense</name>
    <dbReference type="NCBI Taxonomy" id="60847"/>
    <lineage>
        <taxon>Archaea</taxon>
        <taxon>Methanobacteriati</taxon>
        <taxon>Methanobacteriota</taxon>
        <taxon>Stenosarchaea group</taxon>
        <taxon>Halobacteria</taxon>
        <taxon>Halobacteriales</taxon>
        <taxon>Haloferacaceae</taxon>
        <taxon>Halogeometricum</taxon>
    </lineage>
</organism>